<sequence length="14" mass="1731">MLYQSDFHKTSSRM</sequence>
<accession>A0A2P2Q975</accession>
<protein>
    <submittedName>
        <fullName evidence="1">Uncharacterized protein</fullName>
    </submittedName>
</protein>
<reference evidence="1" key="1">
    <citation type="submission" date="2018-02" db="EMBL/GenBank/DDBJ databases">
        <title>Rhizophora mucronata_Transcriptome.</title>
        <authorList>
            <person name="Meera S.P."/>
            <person name="Sreeshan A."/>
            <person name="Augustine A."/>
        </authorList>
    </citation>
    <scope>NUCLEOTIDE SEQUENCE</scope>
    <source>
        <tissue evidence="1">Leaf</tissue>
    </source>
</reference>
<dbReference type="EMBL" id="GGEC01083064">
    <property type="protein sequence ID" value="MBX63548.1"/>
    <property type="molecule type" value="Transcribed_RNA"/>
</dbReference>
<evidence type="ECO:0000313" key="1">
    <source>
        <dbReference type="EMBL" id="MBX63548.1"/>
    </source>
</evidence>
<name>A0A2P2Q975_RHIMU</name>
<organism evidence="1">
    <name type="scientific">Rhizophora mucronata</name>
    <name type="common">Asiatic mangrove</name>
    <dbReference type="NCBI Taxonomy" id="61149"/>
    <lineage>
        <taxon>Eukaryota</taxon>
        <taxon>Viridiplantae</taxon>
        <taxon>Streptophyta</taxon>
        <taxon>Embryophyta</taxon>
        <taxon>Tracheophyta</taxon>
        <taxon>Spermatophyta</taxon>
        <taxon>Magnoliopsida</taxon>
        <taxon>eudicotyledons</taxon>
        <taxon>Gunneridae</taxon>
        <taxon>Pentapetalae</taxon>
        <taxon>rosids</taxon>
        <taxon>fabids</taxon>
        <taxon>Malpighiales</taxon>
        <taxon>Rhizophoraceae</taxon>
        <taxon>Rhizophora</taxon>
    </lineage>
</organism>
<proteinExistence type="predicted"/>